<reference evidence="2" key="1">
    <citation type="submission" date="2006-11" db="EMBL/GenBank/DDBJ databases">
        <title>Sequence of Campylobacter fetus subsp. fetus 82-40.</title>
        <authorList>
            <person name="Fouts D.E."/>
            <person name="Nelson K.E."/>
        </authorList>
    </citation>
    <scope>NUCLEOTIDE SEQUENCE [LARGE SCALE GENOMIC DNA]</scope>
    <source>
        <strain evidence="2">82-40</strain>
    </source>
</reference>
<dbReference type="Proteomes" id="UP000000760">
    <property type="component" value="Chromosome"/>
</dbReference>
<protein>
    <submittedName>
        <fullName evidence="1">Uncharacterized protein</fullName>
    </submittedName>
</protein>
<evidence type="ECO:0000313" key="2">
    <source>
        <dbReference type="Proteomes" id="UP000000760"/>
    </source>
</evidence>
<gene>
    <name evidence="1" type="ordered locus">CFF8240_0130</name>
</gene>
<name>A0RMA6_CAMFF</name>
<sequence>MAPKLKTLLIEQSSAKDTAALQSICKRFKTFTFKGDTNKMRADTKGSSRIKNKISIN</sequence>
<organism evidence="1 2">
    <name type="scientific">Campylobacter fetus subsp. fetus (strain 82-40)</name>
    <dbReference type="NCBI Taxonomy" id="360106"/>
    <lineage>
        <taxon>Bacteria</taxon>
        <taxon>Pseudomonadati</taxon>
        <taxon>Campylobacterota</taxon>
        <taxon>Epsilonproteobacteria</taxon>
        <taxon>Campylobacterales</taxon>
        <taxon>Campylobacteraceae</taxon>
        <taxon>Campylobacter</taxon>
    </lineage>
</organism>
<dbReference type="EMBL" id="CP000487">
    <property type="protein sequence ID" value="ABK83175.1"/>
    <property type="molecule type" value="Genomic_DNA"/>
</dbReference>
<proteinExistence type="predicted"/>
<dbReference type="AlphaFoldDB" id="A0RMA6"/>
<accession>A0RMA6</accession>
<dbReference type="KEGG" id="cff:CFF8240_0130"/>
<evidence type="ECO:0000313" key="1">
    <source>
        <dbReference type="EMBL" id="ABK83175.1"/>
    </source>
</evidence>
<dbReference type="HOGENOM" id="CLU_2987978_0_0_7"/>